<organism evidence="2 3">
    <name type="scientific">Pandoraea oxalativorans</name>
    <dbReference type="NCBI Taxonomy" id="573737"/>
    <lineage>
        <taxon>Bacteria</taxon>
        <taxon>Pseudomonadati</taxon>
        <taxon>Pseudomonadota</taxon>
        <taxon>Betaproteobacteria</taxon>
        <taxon>Burkholderiales</taxon>
        <taxon>Burkholderiaceae</taxon>
        <taxon>Pandoraea</taxon>
    </lineage>
</organism>
<feature type="transmembrane region" description="Helical" evidence="1">
    <location>
        <begin position="104"/>
        <end position="124"/>
    </location>
</feature>
<dbReference type="PATRIC" id="fig|573737.6.peg.6240"/>
<evidence type="ECO:0000313" key="3">
    <source>
        <dbReference type="Proteomes" id="UP000035050"/>
    </source>
</evidence>
<dbReference type="EMBL" id="CP011521">
    <property type="protein sequence ID" value="AKK25101.1"/>
    <property type="molecule type" value="Genomic_DNA"/>
</dbReference>
<dbReference type="KEGG" id="pox:MB84_30735"/>
<feature type="transmembrane region" description="Helical" evidence="1">
    <location>
        <begin position="71"/>
        <end position="92"/>
    </location>
</feature>
<keyword evidence="1" id="KW-1133">Transmembrane helix</keyword>
<dbReference type="OrthoDB" id="9007827at2"/>
<proteinExistence type="predicted"/>
<keyword evidence="1" id="KW-0472">Membrane</keyword>
<keyword evidence="3" id="KW-1185">Reference proteome</keyword>
<geneLocation type="plasmid" evidence="2 3">
    <name>pPO70-4</name>
</geneLocation>
<sequence>MKDLIQSFTINTVLFGVAAVFATKAYKWIAPILFGRRKGETLPERVKRVAGDQEQDRLKQRDLNMGRERALHVRSVNVGVLFAFMVLVGTFFPRVGFPFTHEVLLAFGAYVIVGYLAGLLFKVVPAEAMAGLNWNSRLDVRLYYVWLWPLNVYKRITRNH</sequence>
<accession>A0A0G3IGW1</accession>
<protein>
    <submittedName>
        <fullName evidence="2">Uncharacterized protein</fullName>
    </submittedName>
</protein>
<gene>
    <name evidence="2" type="ORF">MB84_30735</name>
</gene>
<dbReference type="Proteomes" id="UP000035050">
    <property type="component" value="Plasmid pPO70-4"/>
</dbReference>
<reference evidence="2" key="1">
    <citation type="submission" date="2016-06" db="EMBL/GenBank/DDBJ databases">
        <title>Pandoraea oxalativorans DSM 23570 Genome Sequencing.</title>
        <authorList>
            <person name="Ee R."/>
            <person name="Lim Y.-L."/>
            <person name="Yong D."/>
            <person name="Yin W.-F."/>
            <person name="Chan K.-G."/>
        </authorList>
    </citation>
    <scope>NUCLEOTIDE SEQUENCE</scope>
    <source>
        <strain evidence="2">DSM 23570</strain>
        <plasmid evidence="2">pPO70-4</plasmid>
    </source>
</reference>
<name>A0A0G3IGW1_9BURK</name>
<keyword evidence="2" id="KW-0614">Plasmid</keyword>
<keyword evidence="1" id="KW-0812">Transmembrane</keyword>
<feature type="transmembrane region" description="Helical" evidence="1">
    <location>
        <begin position="12"/>
        <end position="29"/>
    </location>
</feature>
<dbReference type="RefSeq" id="WP_052654829.1">
    <property type="nucleotide sequence ID" value="NZ_CP011521.2"/>
</dbReference>
<dbReference type="AlphaFoldDB" id="A0A0G3IGW1"/>
<evidence type="ECO:0000256" key="1">
    <source>
        <dbReference type="SAM" id="Phobius"/>
    </source>
</evidence>
<evidence type="ECO:0000313" key="2">
    <source>
        <dbReference type="EMBL" id="AKK25101.1"/>
    </source>
</evidence>